<comment type="caution">
    <text evidence="5">The sequence shown here is derived from an EMBL/GenBank/DDBJ whole genome shotgun (WGS) entry which is preliminary data.</text>
</comment>
<keyword evidence="6" id="KW-1185">Reference proteome</keyword>
<dbReference type="EMBL" id="JAODUP010000582">
    <property type="protein sequence ID" value="KAK2146845.1"/>
    <property type="molecule type" value="Genomic_DNA"/>
</dbReference>
<protein>
    <recommendedName>
        <fullName evidence="4">EF-hand domain-containing protein</fullName>
    </recommendedName>
</protein>
<evidence type="ECO:0000256" key="2">
    <source>
        <dbReference type="ARBA" id="ARBA00022737"/>
    </source>
</evidence>
<dbReference type="PROSITE" id="PS00018">
    <property type="entry name" value="EF_HAND_1"/>
    <property type="match status" value="3"/>
</dbReference>
<dbReference type="SMART" id="SM00054">
    <property type="entry name" value="EFh"/>
    <property type="match status" value="4"/>
</dbReference>
<gene>
    <name evidence="5" type="ORF">LSH36_582g03030</name>
</gene>
<accession>A0AAD9MVE0</accession>
<dbReference type="Proteomes" id="UP001208570">
    <property type="component" value="Unassembled WGS sequence"/>
</dbReference>
<dbReference type="FunFam" id="1.10.238.10:FF:000178">
    <property type="entry name" value="Calmodulin-2 A"/>
    <property type="match status" value="1"/>
</dbReference>
<dbReference type="InterPro" id="IPR011992">
    <property type="entry name" value="EF-hand-dom_pair"/>
</dbReference>
<sequence>MNSFSARVRSKFTSAELKAYRRHFDSFDLNGDGVISAKELGKVSDCVGYRMTKTDIKGIMRTLDLDSSGSLSFDEFLLAMPGNVNIPKEEHRAAEVRRMFMNYDRDGDGLVTVEEAHDVLRKELAFTVQQSIEIVRKYDKNGDGQLSYEEFISFYKEVNSKRQAIGCGYDTGRNSSSFSQSKRTPEAYKYKLEIHIHRLSVTRQNAFIGGHVDAGSCRLFKSPC</sequence>
<evidence type="ECO:0000256" key="1">
    <source>
        <dbReference type="ARBA" id="ARBA00022723"/>
    </source>
</evidence>
<evidence type="ECO:0000313" key="6">
    <source>
        <dbReference type="Proteomes" id="UP001208570"/>
    </source>
</evidence>
<dbReference type="GO" id="GO:0005509">
    <property type="term" value="F:calcium ion binding"/>
    <property type="evidence" value="ECO:0007669"/>
    <property type="project" value="InterPro"/>
</dbReference>
<feature type="domain" description="EF-hand" evidence="4">
    <location>
        <begin position="51"/>
        <end position="86"/>
    </location>
</feature>
<dbReference type="PANTHER" id="PTHR10891">
    <property type="entry name" value="EF-HAND CALCIUM-BINDING DOMAIN CONTAINING PROTEIN"/>
    <property type="match status" value="1"/>
</dbReference>
<dbReference type="SUPFAM" id="SSF47473">
    <property type="entry name" value="EF-hand"/>
    <property type="match status" value="1"/>
</dbReference>
<dbReference type="Gene3D" id="1.10.238.10">
    <property type="entry name" value="EF-hand"/>
    <property type="match status" value="2"/>
</dbReference>
<dbReference type="InterPro" id="IPR039647">
    <property type="entry name" value="EF_hand_pair_protein_CML-like"/>
</dbReference>
<evidence type="ECO:0000259" key="4">
    <source>
        <dbReference type="PROSITE" id="PS50222"/>
    </source>
</evidence>
<feature type="domain" description="EF-hand" evidence="4">
    <location>
        <begin position="126"/>
        <end position="161"/>
    </location>
</feature>
<dbReference type="GO" id="GO:0043226">
    <property type="term" value="C:organelle"/>
    <property type="evidence" value="ECO:0007669"/>
    <property type="project" value="UniProtKB-ARBA"/>
</dbReference>
<evidence type="ECO:0000256" key="3">
    <source>
        <dbReference type="ARBA" id="ARBA00022837"/>
    </source>
</evidence>
<dbReference type="PROSITE" id="PS50222">
    <property type="entry name" value="EF_HAND_2"/>
    <property type="match status" value="4"/>
</dbReference>
<dbReference type="InterPro" id="IPR018247">
    <property type="entry name" value="EF_Hand_1_Ca_BS"/>
</dbReference>
<proteinExistence type="predicted"/>
<organism evidence="5 6">
    <name type="scientific">Paralvinella palmiformis</name>
    <dbReference type="NCBI Taxonomy" id="53620"/>
    <lineage>
        <taxon>Eukaryota</taxon>
        <taxon>Metazoa</taxon>
        <taxon>Spiralia</taxon>
        <taxon>Lophotrochozoa</taxon>
        <taxon>Annelida</taxon>
        <taxon>Polychaeta</taxon>
        <taxon>Sedentaria</taxon>
        <taxon>Canalipalpata</taxon>
        <taxon>Terebellida</taxon>
        <taxon>Terebelliformia</taxon>
        <taxon>Alvinellidae</taxon>
        <taxon>Paralvinella</taxon>
    </lineage>
</organism>
<reference evidence="5" key="1">
    <citation type="journal article" date="2023" name="Mol. Biol. Evol.">
        <title>Third-Generation Sequencing Reveals the Adaptive Role of the Epigenome in Three Deep-Sea Polychaetes.</title>
        <authorList>
            <person name="Perez M."/>
            <person name="Aroh O."/>
            <person name="Sun Y."/>
            <person name="Lan Y."/>
            <person name="Juniper S.K."/>
            <person name="Young C.R."/>
            <person name="Angers B."/>
            <person name="Qian P.Y."/>
        </authorList>
    </citation>
    <scope>NUCLEOTIDE SEQUENCE</scope>
    <source>
        <strain evidence="5">P08H-3</strain>
    </source>
</reference>
<feature type="domain" description="EF-hand" evidence="4">
    <location>
        <begin position="15"/>
        <end position="50"/>
    </location>
</feature>
<keyword evidence="1" id="KW-0479">Metal-binding</keyword>
<keyword evidence="2" id="KW-0677">Repeat</keyword>
<evidence type="ECO:0000313" key="5">
    <source>
        <dbReference type="EMBL" id="KAK2146845.1"/>
    </source>
</evidence>
<dbReference type="AlphaFoldDB" id="A0AAD9MVE0"/>
<dbReference type="Pfam" id="PF13499">
    <property type="entry name" value="EF-hand_7"/>
    <property type="match status" value="2"/>
</dbReference>
<feature type="domain" description="EF-hand" evidence="4">
    <location>
        <begin position="91"/>
        <end position="125"/>
    </location>
</feature>
<name>A0AAD9MVE0_9ANNE</name>
<dbReference type="InterPro" id="IPR002048">
    <property type="entry name" value="EF_hand_dom"/>
</dbReference>
<keyword evidence="3" id="KW-0106">Calcium</keyword>